<protein>
    <submittedName>
        <fullName evidence="2">Uncharacterized protein</fullName>
    </submittedName>
</protein>
<organism evidence="2 3">
    <name type="scientific">Gossypium raimondii</name>
    <name type="common">Peruvian cotton</name>
    <name type="synonym">Gossypium klotzschianum subsp. raimondii</name>
    <dbReference type="NCBI Taxonomy" id="29730"/>
    <lineage>
        <taxon>Eukaryota</taxon>
        <taxon>Viridiplantae</taxon>
        <taxon>Streptophyta</taxon>
        <taxon>Embryophyta</taxon>
        <taxon>Tracheophyta</taxon>
        <taxon>Spermatophyta</taxon>
        <taxon>Magnoliopsida</taxon>
        <taxon>eudicotyledons</taxon>
        <taxon>Gunneridae</taxon>
        <taxon>Pentapetalae</taxon>
        <taxon>rosids</taxon>
        <taxon>malvids</taxon>
        <taxon>Malvales</taxon>
        <taxon>Malvaceae</taxon>
        <taxon>Malvoideae</taxon>
        <taxon>Gossypium</taxon>
    </lineage>
</organism>
<sequence>MKGKKRNRGWTRGNVVPNPSQGDSDTRASIIRAQHNRVGRSVEKRLANERNTSVFSSWFTRDKTRATTAPTLPTSGDGEIAKLWIPPLPVLGDGAYATWF</sequence>
<proteinExistence type="predicted"/>
<dbReference type="Proteomes" id="UP000593578">
    <property type="component" value="Unassembled WGS sequence"/>
</dbReference>
<reference evidence="2 3" key="1">
    <citation type="journal article" date="2019" name="Genome Biol. Evol.">
        <title>Insights into the evolution of the New World diploid cottons (Gossypium, subgenus Houzingenia) based on genome sequencing.</title>
        <authorList>
            <person name="Grover C.E."/>
            <person name="Arick M.A. 2nd"/>
            <person name="Thrash A."/>
            <person name="Conover J.L."/>
            <person name="Sanders W.S."/>
            <person name="Peterson D.G."/>
            <person name="Frelichowski J.E."/>
            <person name="Scheffler J.A."/>
            <person name="Scheffler B.E."/>
            <person name="Wendel J.F."/>
        </authorList>
    </citation>
    <scope>NUCLEOTIDE SEQUENCE [LARGE SCALE GENOMIC DNA]</scope>
    <source>
        <strain evidence="2">8</strain>
        <tissue evidence="2">Leaf</tissue>
    </source>
</reference>
<dbReference type="AlphaFoldDB" id="A0A7J8P113"/>
<gene>
    <name evidence="2" type="ORF">Gorai_025055</name>
</gene>
<evidence type="ECO:0000256" key="1">
    <source>
        <dbReference type="SAM" id="MobiDB-lite"/>
    </source>
</evidence>
<dbReference type="EMBL" id="JABEZZ010000003">
    <property type="protein sequence ID" value="MBA0582927.1"/>
    <property type="molecule type" value="Genomic_DNA"/>
</dbReference>
<feature type="region of interest" description="Disordered" evidence="1">
    <location>
        <begin position="1"/>
        <end position="28"/>
    </location>
</feature>
<evidence type="ECO:0000313" key="2">
    <source>
        <dbReference type="EMBL" id="MBA0582927.1"/>
    </source>
</evidence>
<accession>A0A7J8P113</accession>
<name>A0A7J8P113_GOSRA</name>
<comment type="caution">
    <text evidence="2">The sequence shown here is derived from an EMBL/GenBank/DDBJ whole genome shotgun (WGS) entry which is preliminary data.</text>
</comment>
<evidence type="ECO:0000313" key="3">
    <source>
        <dbReference type="Proteomes" id="UP000593578"/>
    </source>
</evidence>